<proteinExistence type="predicted"/>
<dbReference type="EMBL" id="REGN01004174">
    <property type="protein sequence ID" value="RNA18789.1"/>
    <property type="molecule type" value="Genomic_DNA"/>
</dbReference>
<gene>
    <name evidence="1" type="ORF">BpHYR1_049669</name>
</gene>
<keyword evidence="2" id="KW-1185">Reference proteome</keyword>
<organism evidence="1 2">
    <name type="scientific">Brachionus plicatilis</name>
    <name type="common">Marine rotifer</name>
    <name type="synonym">Brachionus muelleri</name>
    <dbReference type="NCBI Taxonomy" id="10195"/>
    <lineage>
        <taxon>Eukaryota</taxon>
        <taxon>Metazoa</taxon>
        <taxon>Spiralia</taxon>
        <taxon>Gnathifera</taxon>
        <taxon>Rotifera</taxon>
        <taxon>Eurotatoria</taxon>
        <taxon>Monogononta</taxon>
        <taxon>Pseudotrocha</taxon>
        <taxon>Ploima</taxon>
        <taxon>Brachionidae</taxon>
        <taxon>Brachionus</taxon>
    </lineage>
</organism>
<dbReference type="Proteomes" id="UP000276133">
    <property type="component" value="Unassembled WGS sequence"/>
</dbReference>
<dbReference type="AlphaFoldDB" id="A0A3M7R5Q7"/>
<reference evidence="1 2" key="1">
    <citation type="journal article" date="2018" name="Sci. Rep.">
        <title>Genomic signatures of local adaptation to the degree of environmental predictability in rotifers.</title>
        <authorList>
            <person name="Franch-Gras L."/>
            <person name="Hahn C."/>
            <person name="Garcia-Roger E.M."/>
            <person name="Carmona M.J."/>
            <person name="Serra M."/>
            <person name="Gomez A."/>
        </authorList>
    </citation>
    <scope>NUCLEOTIDE SEQUENCE [LARGE SCALE GENOMIC DNA]</scope>
    <source>
        <strain evidence="1">HYR1</strain>
    </source>
</reference>
<name>A0A3M7R5Q7_BRAPC</name>
<evidence type="ECO:0000313" key="1">
    <source>
        <dbReference type="EMBL" id="RNA18789.1"/>
    </source>
</evidence>
<accession>A0A3M7R5Q7</accession>
<comment type="caution">
    <text evidence="1">The sequence shown here is derived from an EMBL/GenBank/DDBJ whole genome shotgun (WGS) entry which is preliminary data.</text>
</comment>
<protein>
    <submittedName>
        <fullName evidence="1">Uncharacterized protein</fullName>
    </submittedName>
</protein>
<sequence length="66" mass="7780">MSKTIKSHKIELVQSEKKDTSKNVSNFNYVIHYVSKHNLSIINLTIIIIRQIFSQILIKTRLINRQ</sequence>
<evidence type="ECO:0000313" key="2">
    <source>
        <dbReference type="Proteomes" id="UP000276133"/>
    </source>
</evidence>